<dbReference type="STRING" id="254161.SAMN05216256_10664"/>
<evidence type="ECO:0000256" key="6">
    <source>
        <dbReference type="ARBA" id="ARBA00023014"/>
    </source>
</evidence>
<evidence type="ECO:0000256" key="5">
    <source>
        <dbReference type="ARBA" id="ARBA00023004"/>
    </source>
</evidence>
<dbReference type="GO" id="GO:0051539">
    <property type="term" value="F:4 iron, 4 sulfur cluster binding"/>
    <property type="evidence" value="ECO:0007669"/>
    <property type="project" value="UniProtKB-KW"/>
</dbReference>
<evidence type="ECO:0000256" key="1">
    <source>
        <dbReference type="ARBA" id="ARBA00001966"/>
    </source>
</evidence>
<keyword evidence="4" id="KW-0479">Metal-binding</keyword>
<dbReference type="SFLD" id="SFLDG01094">
    <property type="entry name" value="Uncharacterised_Radical_SAM_Su"/>
    <property type="match status" value="1"/>
</dbReference>
<dbReference type="InterPro" id="IPR034457">
    <property type="entry name" value="Organic_radical-activating"/>
</dbReference>
<dbReference type="PANTHER" id="PTHR30352:SF13">
    <property type="entry name" value="GLYCYL-RADICAL ENZYME ACTIVATING ENZYME YJJW-RELATED"/>
    <property type="match status" value="1"/>
</dbReference>
<evidence type="ECO:0000256" key="3">
    <source>
        <dbReference type="ARBA" id="ARBA00022691"/>
    </source>
</evidence>
<proteinExistence type="predicted"/>
<evidence type="ECO:0000256" key="4">
    <source>
        <dbReference type="ARBA" id="ARBA00022723"/>
    </source>
</evidence>
<reference evidence="8 9" key="1">
    <citation type="submission" date="2017-01" db="EMBL/GenBank/DDBJ databases">
        <title>Draft genome sequence of Pseudomonas pachastrellae type strain CCUG 46540T from a deep sea.</title>
        <authorList>
            <person name="Gomila M."/>
            <person name="Mulet M."/>
            <person name="Lalucat J."/>
            <person name="Garcia-Valdes E."/>
        </authorList>
    </citation>
    <scope>NUCLEOTIDE SEQUENCE [LARGE SCALE GENOMIC DNA]</scope>
    <source>
        <strain evidence="8 9">CCUG 46540</strain>
    </source>
</reference>
<evidence type="ECO:0000256" key="2">
    <source>
        <dbReference type="ARBA" id="ARBA00022485"/>
    </source>
</evidence>
<dbReference type="PANTHER" id="PTHR30352">
    <property type="entry name" value="PYRUVATE FORMATE-LYASE-ACTIVATING ENZYME"/>
    <property type="match status" value="1"/>
</dbReference>
<dbReference type="NCBIfam" id="TIGR02495">
    <property type="entry name" value="NrdG2"/>
    <property type="match status" value="1"/>
</dbReference>
<dbReference type="CDD" id="cd01335">
    <property type="entry name" value="Radical_SAM"/>
    <property type="match status" value="1"/>
</dbReference>
<dbReference type="Gene3D" id="3.20.20.70">
    <property type="entry name" value="Aldolase class I"/>
    <property type="match status" value="1"/>
</dbReference>
<keyword evidence="9" id="KW-1185">Reference proteome</keyword>
<keyword evidence="6" id="KW-0411">Iron-sulfur</keyword>
<dbReference type="SUPFAM" id="SSF102114">
    <property type="entry name" value="Radical SAM enzymes"/>
    <property type="match status" value="1"/>
</dbReference>
<comment type="caution">
    <text evidence="8">The sequence shown here is derived from an EMBL/GenBank/DDBJ whole genome shotgun (WGS) entry which is preliminary data.</text>
</comment>
<dbReference type="OrthoDB" id="9782387at2"/>
<evidence type="ECO:0000313" key="9">
    <source>
        <dbReference type="Proteomes" id="UP000242847"/>
    </source>
</evidence>
<dbReference type="InterPro" id="IPR013785">
    <property type="entry name" value="Aldolase_TIM"/>
</dbReference>
<dbReference type="InterPro" id="IPR007197">
    <property type="entry name" value="rSAM"/>
</dbReference>
<dbReference type="RefSeq" id="WP_083726458.1">
    <property type="nucleotide sequence ID" value="NZ_FOUD01000006.1"/>
</dbReference>
<keyword evidence="3" id="KW-0949">S-adenosyl-L-methionine</keyword>
<feature type="domain" description="Radical SAM core" evidence="7">
    <location>
        <begin position="24"/>
        <end position="235"/>
    </location>
</feature>
<dbReference type="AlphaFoldDB" id="A0A1S8DHT6"/>
<dbReference type="GO" id="GO:0003824">
    <property type="term" value="F:catalytic activity"/>
    <property type="evidence" value="ECO:0007669"/>
    <property type="project" value="InterPro"/>
</dbReference>
<evidence type="ECO:0000259" key="7">
    <source>
        <dbReference type="PROSITE" id="PS51918"/>
    </source>
</evidence>
<comment type="cofactor">
    <cofactor evidence="1">
        <name>[4Fe-4S] cluster</name>
        <dbReference type="ChEBI" id="CHEBI:49883"/>
    </cofactor>
</comment>
<dbReference type="InterPro" id="IPR058240">
    <property type="entry name" value="rSAM_sf"/>
</dbReference>
<name>A0A1S8DHT6_9GAMM</name>
<dbReference type="Pfam" id="PF04055">
    <property type="entry name" value="Radical_SAM"/>
    <property type="match status" value="1"/>
</dbReference>
<dbReference type="GO" id="GO:0046872">
    <property type="term" value="F:metal ion binding"/>
    <property type="evidence" value="ECO:0007669"/>
    <property type="project" value="UniProtKB-KW"/>
</dbReference>
<dbReference type="Proteomes" id="UP000242847">
    <property type="component" value="Unassembled WGS sequence"/>
</dbReference>
<gene>
    <name evidence="8" type="ORF">BXT89_07965</name>
</gene>
<keyword evidence="2" id="KW-0004">4Fe-4S</keyword>
<sequence length="239" mass="26591">MKACSAQAADSLRIGGLLPMTTLDYPDHLSCVLFCQGCAWRCRYCHNPELIAARGKAPHDWRSVLRFLQQRQGLLDAVVFSGGEATLQPALPEAMQAVRSLGFKVGLHSAGIKPAALERVLPWCDWVGFDVKGLEDQVELITGTPRSGQANWQSLRLLHDSGVDYECRTTVHWQLFDSGAVLRLAYRLARQGVRRFTVQLARPARMLDPTLGLSTAPPEAASLWLQLHGLFERFELREA</sequence>
<dbReference type="EMBL" id="MUBC01000014">
    <property type="protein sequence ID" value="ONM44346.1"/>
    <property type="molecule type" value="Genomic_DNA"/>
</dbReference>
<dbReference type="InterPro" id="IPR012840">
    <property type="entry name" value="NrdG2"/>
</dbReference>
<keyword evidence="5" id="KW-0408">Iron</keyword>
<protein>
    <submittedName>
        <fullName evidence="8">Anaerobic ribonucleoside-triphosphate reductase activating protein</fullName>
    </submittedName>
</protein>
<organism evidence="8 9">
    <name type="scientific">Halopseudomonas pachastrellae</name>
    <dbReference type="NCBI Taxonomy" id="254161"/>
    <lineage>
        <taxon>Bacteria</taxon>
        <taxon>Pseudomonadati</taxon>
        <taxon>Pseudomonadota</taxon>
        <taxon>Gammaproteobacteria</taxon>
        <taxon>Pseudomonadales</taxon>
        <taxon>Pseudomonadaceae</taxon>
        <taxon>Halopseudomonas</taxon>
    </lineage>
</organism>
<dbReference type="PROSITE" id="PS51918">
    <property type="entry name" value="RADICAL_SAM"/>
    <property type="match status" value="1"/>
</dbReference>
<accession>A0A1S8DHT6</accession>
<evidence type="ECO:0000313" key="8">
    <source>
        <dbReference type="EMBL" id="ONM44346.1"/>
    </source>
</evidence>
<dbReference type="SFLD" id="SFLDS00029">
    <property type="entry name" value="Radical_SAM"/>
    <property type="match status" value="1"/>
</dbReference>